<gene>
    <name evidence="9" type="ORF">GOMPHAMPRED_003315</name>
</gene>
<dbReference type="GO" id="GO:0008936">
    <property type="term" value="F:nicotinamidase activity"/>
    <property type="evidence" value="ECO:0007669"/>
    <property type="project" value="UniProtKB-EC"/>
</dbReference>
<dbReference type="InterPro" id="IPR052347">
    <property type="entry name" value="Isochorismatase_Nicotinamidase"/>
</dbReference>
<reference evidence="9" key="1">
    <citation type="submission" date="2021-03" db="EMBL/GenBank/DDBJ databases">
        <authorList>
            <person name="Tagirdzhanova G."/>
        </authorList>
    </citation>
    <scope>NUCLEOTIDE SEQUENCE</scope>
</reference>
<dbReference type="GO" id="GO:0046872">
    <property type="term" value="F:metal ion binding"/>
    <property type="evidence" value="ECO:0007669"/>
    <property type="project" value="UniProtKB-KW"/>
</dbReference>
<dbReference type="PANTHER" id="PTHR11080:SF2">
    <property type="entry name" value="LD05707P"/>
    <property type="match status" value="1"/>
</dbReference>
<name>A0A8H3EFP0_9LECA</name>
<dbReference type="SUPFAM" id="SSF52499">
    <property type="entry name" value="Isochorismatase-like hydrolases"/>
    <property type="match status" value="1"/>
</dbReference>
<evidence type="ECO:0000256" key="5">
    <source>
        <dbReference type="ARBA" id="ARBA00037900"/>
    </source>
</evidence>
<evidence type="ECO:0000259" key="8">
    <source>
        <dbReference type="Pfam" id="PF00857"/>
    </source>
</evidence>
<dbReference type="CDD" id="cd01011">
    <property type="entry name" value="nicotinamidase"/>
    <property type="match status" value="1"/>
</dbReference>
<dbReference type="EC" id="3.5.1.19" evidence="6"/>
<proteinExistence type="inferred from homology"/>
<dbReference type="GO" id="GO:0019363">
    <property type="term" value="P:pyridine nucleotide biosynthetic process"/>
    <property type="evidence" value="ECO:0007669"/>
    <property type="project" value="UniProtKB-KW"/>
</dbReference>
<dbReference type="Gene3D" id="3.40.50.850">
    <property type="entry name" value="Isochorismatase-like"/>
    <property type="match status" value="1"/>
</dbReference>
<dbReference type="EMBL" id="CAJPDQ010000002">
    <property type="protein sequence ID" value="CAF9905674.1"/>
    <property type="molecule type" value="Genomic_DNA"/>
</dbReference>
<dbReference type="OrthoDB" id="3341310at2759"/>
<evidence type="ECO:0000256" key="7">
    <source>
        <dbReference type="ARBA" id="ARBA00043224"/>
    </source>
</evidence>
<accession>A0A8H3EFP0</accession>
<evidence type="ECO:0000256" key="4">
    <source>
        <dbReference type="ARBA" id="ARBA00022801"/>
    </source>
</evidence>
<comment type="similarity">
    <text evidence="1">Belongs to the isochorismatase family.</text>
</comment>
<keyword evidence="10" id="KW-1185">Reference proteome</keyword>
<organism evidence="9 10">
    <name type="scientific">Gomphillus americanus</name>
    <dbReference type="NCBI Taxonomy" id="1940652"/>
    <lineage>
        <taxon>Eukaryota</taxon>
        <taxon>Fungi</taxon>
        <taxon>Dikarya</taxon>
        <taxon>Ascomycota</taxon>
        <taxon>Pezizomycotina</taxon>
        <taxon>Lecanoromycetes</taxon>
        <taxon>OSLEUM clade</taxon>
        <taxon>Ostropomycetidae</taxon>
        <taxon>Ostropales</taxon>
        <taxon>Graphidaceae</taxon>
        <taxon>Gomphilloideae</taxon>
        <taxon>Gomphillus</taxon>
    </lineage>
</organism>
<keyword evidence="4" id="KW-0378">Hydrolase</keyword>
<evidence type="ECO:0000313" key="10">
    <source>
        <dbReference type="Proteomes" id="UP000664169"/>
    </source>
</evidence>
<dbReference type="InterPro" id="IPR036380">
    <property type="entry name" value="Isochorismatase-like_sf"/>
</dbReference>
<sequence length="231" mass="25292">MAVERSALIVVDMQEDFCPPNGSLAVPGGRDIAPIINSLLTLPFTAKVASQDWHPLDHASFDVQHPPPNNKAFTSWVTATNPDDESKSMQLQLWPVHCVRDTTGAKIIPEIDATKLDLIVQKGQDKRTEMFSAFGDMFSRGGSSVVSHDLAAWLKNKKIQQVFVVGLTGDCCVKATAIDAKKEGFETFVVGDATRSVDDGNDGWGAAKREFQEHGVIVIESRDQRLQDLKS</sequence>
<keyword evidence="3" id="KW-0479">Metal-binding</keyword>
<comment type="pathway">
    <text evidence="5">Cofactor biosynthesis; nicotinate biosynthesis; nicotinate from nicotinamide: step 1/1.</text>
</comment>
<evidence type="ECO:0000313" key="9">
    <source>
        <dbReference type="EMBL" id="CAF9905674.1"/>
    </source>
</evidence>
<evidence type="ECO:0000256" key="3">
    <source>
        <dbReference type="ARBA" id="ARBA00022723"/>
    </source>
</evidence>
<evidence type="ECO:0000256" key="6">
    <source>
        <dbReference type="ARBA" id="ARBA00039017"/>
    </source>
</evidence>
<dbReference type="InterPro" id="IPR000868">
    <property type="entry name" value="Isochorismatase-like_dom"/>
</dbReference>
<dbReference type="PANTHER" id="PTHR11080">
    <property type="entry name" value="PYRAZINAMIDASE/NICOTINAMIDASE"/>
    <property type="match status" value="1"/>
</dbReference>
<comment type="caution">
    <text evidence="9">The sequence shown here is derived from an EMBL/GenBank/DDBJ whole genome shotgun (WGS) entry which is preliminary data.</text>
</comment>
<feature type="domain" description="Isochorismatase-like" evidence="8">
    <location>
        <begin position="6"/>
        <end position="221"/>
    </location>
</feature>
<protein>
    <recommendedName>
        <fullName evidence="6">nicotinamidase</fullName>
        <ecNumber evidence="6">3.5.1.19</ecNumber>
    </recommendedName>
    <alternativeName>
        <fullName evidence="7">Nicotinamide deamidase</fullName>
    </alternativeName>
</protein>
<dbReference type="Proteomes" id="UP000664169">
    <property type="component" value="Unassembled WGS sequence"/>
</dbReference>
<dbReference type="Pfam" id="PF00857">
    <property type="entry name" value="Isochorismatase"/>
    <property type="match status" value="1"/>
</dbReference>
<evidence type="ECO:0000256" key="2">
    <source>
        <dbReference type="ARBA" id="ARBA00022642"/>
    </source>
</evidence>
<dbReference type="AlphaFoldDB" id="A0A8H3EFP0"/>
<evidence type="ECO:0000256" key="1">
    <source>
        <dbReference type="ARBA" id="ARBA00006336"/>
    </source>
</evidence>
<keyword evidence="2" id="KW-0662">Pyridine nucleotide biosynthesis</keyword>